<reference evidence="7" key="1">
    <citation type="journal article" date="2019" name="Int. J. Syst. Evol. Microbiol.">
        <title>The Global Catalogue of Microorganisms (GCM) 10K type strain sequencing project: providing services to taxonomists for standard genome sequencing and annotation.</title>
        <authorList>
            <consortium name="The Broad Institute Genomics Platform"/>
            <consortium name="The Broad Institute Genome Sequencing Center for Infectious Disease"/>
            <person name="Wu L."/>
            <person name="Ma J."/>
        </authorList>
    </citation>
    <scope>NUCLEOTIDE SEQUENCE [LARGE SCALE GENOMIC DNA]</scope>
    <source>
        <strain evidence="7">JCM 18304</strain>
    </source>
</reference>
<evidence type="ECO:0000259" key="5">
    <source>
        <dbReference type="Pfam" id="PF25906"/>
    </source>
</evidence>
<feature type="domain" description="PucR-like N-terminal" evidence="5">
    <location>
        <begin position="42"/>
        <end position="203"/>
    </location>
</feature>
<name>A0ABP9SE37_9ACTN</name>
<dbReference type="Pfam" id="PF25906">
    <property type="entry name" value="PucR-like_N"/>
    <property type="match status" value="1"/>
</dbReference>
<evidence type="ECO:0000259" key="4">
    <source>
        <dbReference type="Pfam" id="PF17853"/>
    </source>
</evidence>
<evidence type="ECO:0000313" key="6">
    <source>
        <dbReference type="EMBL" id="GAA5194758.1"/>
    </source>
</evidence>
<protein>
    <submittedName>
        <fullName evidence="6">PucR family transcriptional regulator</fullName>
    </submittedName>
</protein>
<comment type="caution">
    <text evidence="6">The sequence shown here is derived from an EMBL/GenBank/DDBJ whole genome shotgun (WGS) entry which is preliminary data.</text>
</comment>
<dbReference type="EMBL" id="BAABJQ010000022">
    <property type="protein sequence ID" value="GAA5194758.1"/>
    <property type="molecule type" value="Genomic_DNA"/>
</dbReference>
<gene>
    <name evidence="6" type="ORF">GCM10023322_59940</name>
</gene>
<dbReference type="InterPro" id="IPR025736">
    <property type="entry name" value="PucR_C-HTH_dom"/>
</dbReference>
<proteinExistence type="inferred from homology"/>
<evidence type="ECO:0000313" key="7">
    <source>
        <dbReference type="Proteomes" id="UP001501570"/>
    </source>
</evidence>
<comment type="similarity">
    <text evidence="1">Belongs to the CdaR family.</text>
</comment>
<dbReference type="InterPro" id="IPR051448">
    <property type="entry name" value="CdaR-like_regulators"/>
</dbReference>
<sequence length="456" mass="48662">MEAQEHDVVSTDSDDPAAGGGVAAGVADPATDVGLSKLVPALVERLPRLLGEVRELLTEEWPDYARFLADEQDEVAVAAEAFMHWLVEIAEQGLTQPAEDAGPEAGAQVALFEEIGRIQWREGRDLTTLLSAYQVGARVAWHHVSSTALEIAVAPEALAALAEAVFVFIDQLSSASARGFVLEQSEAAVTRERLRDELVDLLLSDRSDSAAVRAAAGRVGWPLPRDVAVILIDPENLVGQSVLSRLDSSCLLIRRRALIGAIVPDPVRPGRRQRLATALRGAGAVIGHPVPLEHLPSSVRIAEVAATLQRSGVLEEDPVFVAEHLDAIIVHRDPRLLTALREQALAPLAGLSATVNQRLTDTLASWLRHLGDRQAIAADLHIHPQTVRYRMGQLHDLFGAALDDPSARAKLTLALAWCPVIPSGAAPETPARHQPPTQAAGSAGVAGGGQVGTWRR</sequence>
<accession>A0ABP9SE37</accession>
<dbReference type="Pfam" id="PF17853">
    <property type="entry name" value="GGDEF_2"/>
    <property type="match status" value="1"/>
</dbReference>
<dbReference type="Pfam" id="PF13556">
    <property type="entry name" value="HTH_30"/>
    <property type="match status" value="1"/>
</dbReference>
<feature type="compositionally biased region" description="Gly residues" evidence="2">
    <location>
        <begin position="444"/>
        <end position="456"/>
    </location>
</feature>
<evidence type="ECO:0000259" key="3">
    <source>
        <dbReference type="Pfam" id="PF13556"/>
    </source>
</evidence>
<dbReference type="Gene3D" id="1.10.10.2840">
    <property type="entry name" value="PucR C-terminal helix-turn-helix domain"/>
    <property type="match status" value="1"/>
</dbReference>
<feature type="domain" description="PucR C-terminal helix-turn-helix" evidence="3">
    <location>
        <begin position="359"/>
        <end position="416"/>
    </location>
</feature>
<feature type="domain" description="CdaR GGDEF-like" evidence="4">
    <location>
        <begin position="206"/>
        <end position="307"/>
    </location>
</feature>
<evidence type="ECO:0000256" key="1">
    <source>
        <dbReference type="ARBA" id="ARBA00006754"/>
    </source>
</evidence>
<keyword evidence="7" id="KW-1185">Reference proteome</keyword>
<dbReference type="InterPro" id="IPR041522">
    <property type="entry name" value="CdaR_GGDEF"/>
</dbReference>
<evidence type="ECO:0000256" key="2">
    <source>
        <dbReference type="SAM" id="MobiDB-lite"/>
    </source>
</evidence>
<feature type="region of interest" description="Disordered" evidence="2">
    <location>
        <begin position="427"/>
        <end position="456"/>
    </location>
</feature>
<organism evidence="6 7">
    <name type="scientific">Rugosimonospora acidiphila</name>
    <dbReference type="NCBI Taxonomy" id="556531"/>
    <lineage>
        <taxon>Bacteria</taxon>
        <taxon>Bacillati</taxon>
        <taxon>Actinomycetota</taxon>
        <taxon>Actinomycetes</taxon>
        <taxon>Micromonosporales</taxon>
        <taxon>Micromonosporaceae</taxon>
        <taxon>Rugosimonospora</taxon>
    </lineage>
</organism>
<dbReference type="InterPro" id="IPR058663">
    <property type="entry name" value="PucR-like_N"/>
</dbReference>
<dbReference type="PANTHER" id="PTHR33744:SF1">
    <property type="entry name" value="DNA-BINDING TRANSCRIPTIONAL ACTIVATOR ADER"/>
    <property type="match status" value="1"/>
</dbReference>
<dbReference type="Proteomes" id="UP001501570">
    <property type="component" value="Unassembled WGS sequence"/>
</dbReference>
<feature type="region of interest" description="Disordered" evidence="2">
    <location>
        <begin position="1"/>
        <end position="24"/>
    </location>
</feature>
<dbReference type="InterPro" id="IPR042070">
    <property type="entry name" value="PucR_C-HTH_sf"/>
</dbReference>
<dbReference type="PANTHER" id="PTHR33744">
    <property type="entry name" value="CARBOHYDRATE DIACID REGULATOR"/>
    <property type="match status" value="1"/>
</dbReference>